<protein>
    <submittedName>
        <fullName evidence="1">Uncharacterized protein</fullName>
    </submittedName>
</protein>
<evidence type="ECO:0000313" key="1">
    <source>
        <dbReference type="EMBL" id="QTA88710.1"/>
    </source>
</evidence>
<keyword evidence="2" id="KW-1185">Reference proteome</keyword>
<dbReference type="EMBL" id="CP061800">
    <property type="protein sequence ID" value="QTA88710.1"/>
    <property type="molecule type" value="Genomic_DNA"/>
</dbReference>
<dbReference type="KEGG" id="dmm:dnm_047570"/>
<dbReference type="AlphaFoldDB" id="A0A975GPE4"/>
<reference evidence="1" key="1">
    <citation type="journal article" date="2021" name="Microb. Physiol.">
        <title>Proteogenomic Insights into the Physiology of Marine, Sulfate-Reducing, Filamentous Desulfonema limicola and Desulfonema magnum.</title>
        <authorList>
            <person name="Schnaars V."/>
            <person name="Wohlbrand L."/>
            <person name="Scheve S."/>
            <person name="Hinrichs C."/>
            <person name="Reinhardt R."/>
            <person name="Rabus R."/>
        </authorList>
    </citation>
    <scope>NUCLEOTIDE SEQUENCE</scope>
    <source>
        <strain evidence="1">4be13</strain>
    </source>
</reference>
<evidence type="ECO:0000313" key="2">
    <source>
        <dbReference type="Proteomes" id="UP000663722"/>
    </source>
</evidence>
<name>A0A975GPE4_9BACT</name>
<dbReference type="Proteomes" id="UP000663722">
    <property type="component" value="Chromosome"/>
</dbReference>
<gene>
    <name evidence="1" type="ORF">dnm_047570</name>
</gene>
<accession>A0A975GPE4</accession>
<sequence length="41" mass="4650">MKELLTSGTLVTLAHFRHFHINGHDLPVTTNDESFVVFPDI</sequence>
<proteinExistence type="predicted"/>
<organism evidence="1 2">
    <name type="scientific">Desulfonema magnum</name>
    <dbReference type="NCBI Taxonomy" id="45655"/>
    <lineage>
        <taxon>Bacteria</taxon>
        <taxon>Pseudomonadati</taxon>
        <taxon>Thermodesulfobacteriota</taxon>
        <taxon>Desulfobacteria</taxon>
        <taxon>Desulfobacterales</taxon>
        <taxon>Desulfococcaceae</taxon>
        <taxon>Desulfonema</taxon>
    </lineage>
</organism>